<reference evidence="1" key="1">
    <citation type="submission" date="2021-01" db="EMBL/GenBank/DDBJ databases">
        <authorList>
            <consortium name="Genoscope - CEA"/>
            <person name="William W."/>
        </authorList>
    </citation>
    <scope>NUCLEOTIDE SEQUENCE</scope>
</reference>
<evidence type="ECO:0000313" key="2">
    <source>
        <dbReference type="Proteomes" id="UP000683925"/>
    </source>
</evidence>
<dbReference type="EMBL" id="CAJJDP010000046">
    <property type="protein sequence ID" value="CAD8165081.1"/>
    <property type="molecule type" value="Genomic_DNA"/>
</dbReference>
<organism evidence="1 2">
    <name type="scientific">Paramecium octaurelia</name>
    <dbReference type="NCBI Taxonomy" id="43137"/>
    <lineage>
        <taxon>Eukaryota</taxon>
        <taxon>Sar</taxon>
        <taxon>Alveolata</taxon>
        <taxon>Ciliophora</taxon>
        <taxon>Intramacronucleata</taxon>
        <taxon>Oligohymenophorea</taxon>
        <taxon>Peniculida</taxon>
        <taxon>Parameciidae</taxon>
        <taxon>Paramecium</taxon>
    </lineage>
</organism>
<accession>A0A8S1UIS2</accession>
<name>A0A8S1UIS2_PAROT</name>
<protein>
    <submittedName>
        <fullName evidence="1">Uncharacterized protein</fullName>
    </submittedName>
</protein>
<gene>
    <name evidence="1" type="ORF">POCTA_138.1.T0460106</name>
</gene>
<dbReference type="Proteomes" id="UP000683925">
    <property type="component" value="Unassembled WGS sequence"/>
</dbReference>
<comment type="caution">
    <text evidence="1">The sequence shown here is derived from an EMBL/GenBank/DDBJ whole genome shotgun (WGS) entry which is preliminary data.</text>
</comment>
<sequence>MYILAIKNSFAINNRIPQDQELKKLLLTQNCILEQKNLF</sequence>
<dbReference type="AlphaFoldDB" id="A0A8S1UIS2"/>
<evidence type="ECO:0000313" key="1">
    <source>
        <dbReference type="EMBL" id="CAD8165081.1"/>
    </source>
</evidence>
<keyword evidence="2" id="KW-1185">Reference proteome</keyword>
<proteinExistence type="predicted"/>